<accession>M8CRW2</accession>
<feature type="region of interest" description="Disordered" evidence="1">
    <location>
        <begin position="77"/>
        <end position="120"/>
    </location>
</feature>
<dbReference type="EnsemblPlants" id="EMT26426">
    <property type="protein sequence ID" value="EMT26426"/>
    <property type="gene ID" value="F775_17554"/>
</dbReference>
<evidence type="ECO:0000259" key="2">
    <source>
        <dbReference type="Pfam" id="PF03101"/>
    </source>
</evidence>
<dbReference type="ExpressionAtlas" id="M8CRW2">
    <property type="expression patterns" value="baseline"/>
</dbReference>
<feature type="domain" description="FAR1" evidence="2">
    <location>
        <begin position="136"/>
        <end position="224"/>
    </location>
</feature>
<dbReference type="PANTHER" id="PTHR47718:SF4">
    <property type="entry name" value="PROTEIN FAR1-RELATED SEQUENCE"/>
    <property type="match status" value="1"/>
</dbReference>
<dbReference type="PANTHER" id="PTHR47718">
    <property type="entry name" value="OS01G0519700 PROTEIN"/>
    <property type="match status" value="1"/>
</dbReference>
<feature type="compositionally biased region" description="Polar residues" evidence="1">
    <location>
        <begin position="25"/>
        <end position="42"/>
    </location>
</feature>
<feature type="compositionally biased region" description="Acidic residues" evidence="1">
    <location>
        <begin position="91"/>
        <end position="113"/>
    </location>
</feature>
<evidence type="ECO:0000256" key="1">
    <source>
        <dbReference type="SAM" id="MobiDB-lite"/>
    </source>
</evidence>
<reference evidence="4" key="1">
    <citation type="submission" date="2015-06" db="UniProtKB">
        <authorList>
            <consortium name="EnsemblPlants"/>
        </authorList>
    </citation>
    <scope>IDENTIFICATION</scope>
</reference>
<name>M8CRW2_AEGTA</name>
<evidence type="ECO:0000313" key="4">
    <source>
        <dbReference type="EnsemblPlants" id="EMT26426"/>
    </source>
</evidence>
<dbReference type="Pfam" id="PF10551">
    <property type="entry name" value="MULE"/>
    <property type="match status" value="1"/>
</dbReference>
<feature type="domain" description="MULE transposase" evidence="3">
    <location>
        <begin position="350"/>
        <end position="443"/>
    </location>
</feature>
<evidence type="ECO:0000259" key="3">
    <source>
        <dbReference type="Pfam" id="PF10551"/>
    </source>
</evidence>
<dbReference type="InterPro" id="IPR004330">
    <property type="entry name" value="FAR1_DNA_bnd_dom"/>
</dbReference>
<organism evidence="4">
    <name type="scientific">Aegilops tauschii</name>
    <name type="common">Tausch's goatgrass</name>
    <name type="synonym">Aegilops squarrosa</name>
    <dbReference type="NCBI Taxonomy" id="37682"/>
    <lineage>
        <taxon>Eukaryota</taxon>
        <taxon>Viridiplantae</taxon>
        <taxon>Streptophyta</taxon>
        <taxon>Embryophyta</taxon>
        <taxon>Tracheophyta</taxon>
        <taxon>Spermatophyta</taxon>
        <taxon>Magnoliopsida</taxon>
        <taxon>Liliopsida</taxon>
        <taxon>Poales</taxon>
        <taxon>Poaceae</taxon>
        <taxon>BOP clade</taxon>
        <taxon>Pooideae</taxon>
        <taxon>Triticodae</taxon>
        <taxon>Triticeae</taxon>
        <taxon>Triticinae</taxon>
        <taxon>Aegilops</taxon>
    </lineage>
</organism>
<protein>
    <submittedName>
        <fullName evidence="4">Uncharacterized protein</fullName>
    </submittedName>
</protein>
<feature type="compositionally biased region" description="Polar residues" evidence="1">
    <location>
        <begin position="77"/>
        <end position="90"/>
    </location>
</feature>
<feature type="region of interest" description="Disordered" evidence="1">
    <location>
        <begin position="1"/>
        <end position="46"/>
    </location>
</feature>
<sequence length="650" mass="74918">MAKTYEFYGKAQDHHATRGNKRQPGPSTTINSGAGTSTAGTSEHTEGAFHQQVNNTATNNAESVSELAIVPAMMTSTPLHTSTSNTQADETTADTEVNDETDDEAQGDEEDGQSEIMIPQPPYVGQRFGSFEDAKEFYQRYAIFHGFAVNTEYHRKKTNEYSRGEIRCYKARKNKKSKGVAPVVPERKRGIIVKTECPVRCKLNTDGARWVVTEYFDEHNHELIKKFDLVKFLSAHKGFSPLEKKFVKLLHDCNVGPSRMVQILSLIHSGDGRLSSMPYIPADVTNLKAKYRRESRLADIEDTIACFEEKAKTDTDFFYWIRLDDEDRVRNMYWVDGAARRAYTHFRDCISFDATYLTNMYKMPRAPFIGINNHNQSLQFGCRLVRNEDTDGYTWLFKTLLECMGGLAPMNIITDQGFSMRASIEEVFPLAAHRHCRWHIIKKAEETLGPFFADRPELHKAFELCVDHSLTVEEFERSWTAMIETYQVQDNETLTSLWEKRMYWVPAYFVQCFFPFLQTTQRSEGFNAVLKRCHVKYYAVALWKQTTQEKCGKNKDFHAIIDFRYVCYVTTYLNIRFQEEIKRASMYTTYQVDGHTVKVCSLLGMSNSEPEDPDKGRNYFVKASINEGEYYCQCCKFERDGIVCCHCWGT</sequence>
<proteinExistence type="predicted"/>
<dbReference type="InterPro" id="IPR018289">
    <property type="entry name" value="MULE_transposase_dom"/>
</dbReference>
<dbReference type="Pfam" id="PF03101">
    <property type="entry name" value="FAR1"/>
    <property type="match status" value="1"/>
</dbReference>
<dbReference type="AlphaFoldDB" id="M8CRW2"/>